<dbReference type="EMBL" id="CP006644">
    <property type="protein sequence ID" value="AHE55698.1"/>
    <property type="molecule type" value="Genomic_DNA"/>
</dbReference>
<dbReference type="eggNOG" id="COG0823">
    <property type="taxonomic scope" value="Bacteria"/>
</dbReference>
<dbReference type="InterPro" id="IPR011659">
    <property type="entry name" value="WD40"/>
</dbReference>
<dbReference type="eggNOG" id="COG1506">
    <property type="taxonomic scope" value="Bacteria"/>
</dbReference>
<dbReference type="Gene3D" id="2.120.10.30">
    <property type="entry name" value="TolB, C-terminal domain"/>
    <property type="match status" value="3"/>
</dbReference>
<evidence type="ECO:0000313" key="6">
    <source>
        <dbReference type="Proteomes" id="UP000018851"/>
    </source>
</evidence>
<accession>W0AHB8</accession>
<keyword evidence="1" id="KW-0378">Hydrolase</keyword>
<dbReference type="Pfam" id="PF00326">
    <property type="entry name" value="Peptidase_S9"/>
    <property type="match status" value="1"/>
</dbReference>
<dbReference type="Proteomes" id="UP000018851">
    <property type="component" value="Chromosome"/>
</dbReference>
<protein>
    <recommendedName>
        <fullName evidence="4">Peptidase S9 prolyl oligopeptidase catalytic domain-containing protein</fullName>
    </recommendedName>
</protein>
<dbReference type="PATRIC" id="fig|1123269.5.peg.3947"/>
<dbReference type="Pfam" id="PF07676">
    <property type="entry name" value="PD40"/>
    <property type="match status" value="1"/>
</dbReference>
<dbReference type="OrthoDB" id="9812921at2"/>
<evidence type="ECO:0000256" key="2">
    <source>
        <dbReference type="ARBA" id="ARBA00022825"/>
    </source>
</evidence>
<feature type="domain" description="Peptidase S9 prolyl oligopeptidase catalytic" evidence="4">
    <location>
        <begin position="466"/>
        <end position="672"/>
    </location>
</feature>
<dbReference type="GO" id="GO:0006508">
    <property type="term" value="P:proteolysis"/>
    <property type="evidence" value="ECO:0007669"/>
    <property type="project" value="InterPro"/>
</dbReference>
<dbReference type="PANTHER" id="PTHR42776:SF4">
    <property type="entry name" value="ACYLAMINO-ACID-RELEASING ENZYME"/>
    <property type="match status" value="1"/>
</dbReference>
<dbReference type="RefSeq" id="WP_025293847.1">
    <property type="nucleotide sequence ID" value="NZ_CP006644.1"/>
</dbReference>
<gene>
    <name evidence="5" type="ORF">NX02_20205</name>
</gene>
<sequence length="699" mass="75833">MDRRIAALLLLATLTAAGEEAPAPTAVSLDDIARLRTVAEPSFSPDGATVAYSLAVKDTERDTASTDIWTVPFAGGAPKQLTRTDSSEWKPRYAADGATLFFLGDAGAKPAPRADPDDEKEEEDENTQLWRMPAAGGKPRRVTDLPGGISDYALAPDGRRAVVVAEVGRNVGSKAKVPPPIETERFFFKEDGRGYIDDRTRQLFIVDLATGKATQLTAAGRDHWHPAWSPDGSLIAYTAKDVGATDADLNYEIYVQPPQGGAPPRKLSTSPGADGDPAWGSGPAWSADSKRLVWLEGAEDKWIYYAPHQLAVADVATGAVTRPSRTDQWYYAPQWAPDGSVVALVEQDRTIWLARIDPLSGATTWLNRGERTGYEFAVSGKGGIALLDSDDRTPAELYAVGGMRALTHHNDWAAKRRLGEVREVAFRSGDAEIHGLLVLPPDHDPAKRYPLIADLHGGPVYQHGHEFDLDAQLYAAAGYAVLKVNPRGSSGRGFDYARAIYADWGNLDAKDISAGITHAIEAGIADPDRIAAGGWSYGGILTGYMIASDPRIKAAVYGAGVSNAQSTFGVDMYAREYLLELGAPWETPETWERIAYPFRHPERIRTPTQFECAEADDNVPCVGAQQMYLALKARGVPARLIVYPGENHGLTVPSYLVHRMRSNIAWYDRWLKPAGASATAAAVSAPPPVERRIPSRRDR</sequence>
<keyword evidence="6" id="KW-1185">Reference proteome</keyword>
<feature type="region of interest" description="Disordered" evidence="3">
    <location>
        <begin position="257"/>
        <end position="283"/>
    </location>
</feature>
<dbReference type="HOGENOM" id="CLU_008615_2_1_5"/>
<feature type="region of interest" description="Disordered" evidence="3">
    <location>
        <begin position="105"/>
        <end position="127"/>
    </location>
</feature>
<dbReference type="InterPro" id="IPR029058">
    <property type="entry name" value="AB_hydrolase_fold"/>
</dbReference>
<dbReference type="InterPro" id="IPR001375">
    <property type="entry name" value="Peptidase_S9_cat"/>
</dbReference>
<dbReference type="SUPFAM" id="SSF82171">
    <property type="entry name" value="DPP6 N-terminal domain-like"/>
    <property type="match status" value="1"/>
</dbReference>
<keyword evidence="2" id="KW-0720">Serine protease</keyword>
<evidence type="ECO:0000259" key="4">
    <source>
        <dbReference type="Pfam" id="PF00326"/>
    </source>
</evidence>
<dbReference type="InterPro" id="IPR011042">
    <property type="entry name" value="6-blade_b-propeller_TolB-like"/>
</dbReference>
<evidence type="ECO:0000256" key="1">
    <source>
        <dbReference type="ARBA" id="ARBA00022801"/>
    </source>
</evidence>
<dbReference type="KEGG" id="ssan:NX02_20205"/>
<reference evidence="5 6" key="1">
    <citation type="submission" date="2013-07" db="EMBL/GenBank/DDBJ databases">
        <title>Completed genome of Sphingomonas sanxanigenens NX02.</title>
        <authorList>
            <person name="Ma T."/>
            <person name="Huang H."/>
            <person name="Wu M."/>
            <person name="Li X."/>
            <person name="Li G."/>
        </authorList>
    </citation>
    <scope>NUCLEOTIDE SEQUENCE [LARGE SCALE GENOMIC DNA]</scope>
    <source>
        <strain evidence="5 6">NX02</strain>
    </source>
</reference>
<dbReference type="GO" id="GO:0004252">
    <property type="term" value="F:serine-type endopeptidase activity"/>
    <property type="evidence" value="ECO:0007669"/>
    <property type="project" value="TreeGrafter"/>
</dbReference>
<feature type="compositionally biased region" description="Acidic residues" evidence="3">
    <location>
        <begin position="116"/>
        <end position="126"/>
    </location>
</feature>
<dbReference type="STRING" id="1123269.NX02_20205"/>
<dbReference type="PANTHER" id="PTHR42776">
    <property type="entry name" value="SERINE PEPTIDASE S9 FAMILY MEMBER"/>
    <property type="match status" value="1"/>
</dbReference>
<dbReference type="SUPFAM" id="SSF53474">
    <property type="entry name" value="alpha/beta-Hydrolases"/>
    <property type="match status" value="1"/>
</dbReference>
<evidence type="ECO:0000313" key="5">
    <source>
        <dbReference type="EMBL" id="AHE55698.1"/>
    </source>
</evidence>
<proteinExistence type="predicted"/>
<organism evidence="5 6">
    <name type="scientific">Sphingomonas sanxanigenens DSM 19645 = NX02</name>
    <dbReference type="NCBI Taxonomy" id="1123269"/>
    <lineage>
        <taxon>Bacteria</taxon>
        <taxon>Pseudomonadati</taxon>
        <taxon>Pseudomonadota</taxon>
        <taxon>Alphaproteobacteria</taxon>
        <taxon>Sphingomonadales</taxon>
        <taxon>Sphingomonadaceae</taxon>
        <taxon>Sphingomonas</taxon>
    </lineage>
</organism>
<evidence type="ECO:0000256" key="3">
    <source>
        <dbReference type="SAM" id="MobiDB-lite"/>
    </source>
</evidence>
<dbReference type="AlphaFoldDB" id="W0AHB8"/>
<name>W0AHB8_9SPHN</name>
<keyword evidence="2" id="KW-0645">Protease</keyword>
<dbReference type="Gene3D" id="3.40.50.1820">
    <property type="entry name" value="alpha/beta hydrolase"/>
    <property type="match status" value="1"/>
</dbReference>